<feature type="transmembrane region" description="Helical" evidence="13">
    <location>
        <begin position="231"/>
        <end position="250"/>
    </location>
</feature>
<feature type="region of interest" description="Disordered" evidence="12">
    <location>
        <begin position="8"/>
        <end position="43"/>
    </location>
</feature>
<feature type="compositionally biased region" description="Pro residues" evidence="12">
    <location>
        <begin position="783"/>
        <end position="795"/>
    </location>
</feature>
<sequence length="1906" mass="207362">MTHNLEVSYTALGMSDDNQTNTNSYSMPSVASPTRASSTHRNVNFNDDLNDLAGYPPQQLPTTTTVRRFSKSFFQRPRSMSVWSDISRSSMRLDERVRVEYYVNENTFKERLQLYFIKNQRSSLRIRIADLFLKLLSCVLYIIRVILDKNPTFITCYGCEVANKTEFIISAKLTEEEFQENPIINWDAILWVNRPTVLWVLQLLLAMVSLTQSLVLTYLGYKGNIWQQILSFHFILELVTTIPFALTIVHPPLRNLFIPIFLNCWLAKRSLENMFNDLHRAMQKSQSALSQQLTILSATLLCLVFTSVCGIQHFQRAGHRHLNLFQSTYYVVVTFSTVGYGDLVPDIWPSQLYMVIMICVALIVLPTQFEQLAFTWMERQKLGGSYSSHRAQSEKHVVVCSTTLHADTIMDFLNEFYAHPLLQDFYVVLLSPMELDTTMRMILQVPIWAQRVIYIQGSCLKDGDLARARMNEAEACFILAARNYADKTAADEHTILRSWAVKDFAPNVPQYVQIFRPEHKLHVKFAEHVVCEDEFKYALLANNCTCPGASTLVTLLLHTSRGQEGQQSPEEWHRLYGKCSGNEIYHIVLGDSRFFGEYEGKSFTYASFHSHRKYGVALVGVRPAELPEFYEDTILLNPGPRHIMKKDDTCYYMSITKEENSAFVVNQNQAADTATTSRDGGASSSGGPGSSHTHAATATTTTTTATSTTATTTTTISTTFTSSTLLSVSASASTTTATTTALNQAAIAPVPSVCVRVPHSPSYESAGGGGGTPLAERQHLQPYPYPPPSPSPSPSSYPQMQLQQLQLQTCDSDFTTLFVPSDNPTAVIISDSRQNLKDTTVSTTQMATTAATTTTAITTTTLPLTMGGASGSGAAQAGSSSSGISGGAPAAGGGGGLGVGLNLGTSLSVTPATLTTTGNHLDVPYANNPNLLSPDVLNQRRGSRRPSILPVPDMFTSSSFSIAGNDDGEEGDESDDEIDDEMPWRSPSEKIACLGGHFPQSRTYSLIMSSSEDSYPGRGSCGHCNGKPAQPPPPPAAASLAPAAALAPLRRRAMKKSYSCDSECALPTSQRLGAGLGVGLGVGLGLGGGTLAVLAARRRQLQRACCSCSRDSCLAASTTLATTSSSSSSTAAMPQMAATAAGGGSMLGQPPAFSFTSSSSIETRRLARPVWAADYSGIVKGFPPVSPFIGVSPTLCYLLKEKKPLCCLQLAQVCEHCSYRNAKEYQWQNKTIILAADYASNGIYNFIIPLRAHFRSKTSLNPIILLLERRPDVAFLDALSYFPLVYWMLGSIDCLDDLLRAGITLAESVVVVNKELSNSAEEDSLSDCNTIVAVQNMFKFFPSIKSITELSQSSNMRFMQFRAHDKYALHLSKMEKREKERGSHISYMFRLPFAAGAVFSASMLDTLLYQAFVKDYVITFVRLLLGIDQAPGSGFLTSMRITKDDMWIRTYGRLYQKLCSTTCEIPIGIYRTQDTSNADTSHVSNSPVERWGPFSAFSRHCVRLRPSYDEETGTPDSTKDSTEMLRGVTYRPPSSGGATGTGTGSYRPRQKSVNCLGGCSERKGSSYSINLADEARDNHAQQIERAEIANLVRSRMESLNLPTIDYDDVSEKRNHLSYVIINPSCDLKLEEGDLIYLVRPSPFSAQKTFERHNSRRKSNISFCSNINLGATCGPQMPNMPNTAVGAGSRRGSGIAGLNPMQMQSVQTLAGYGSSSQRCTPPMQQIKSNSLSLPDSPTVVGSQRGRSNSLRIDNDILLRRSSSLRQGLPSVGVSHGRRKSSLEEIGISHFTTLMQATNHSNPIKISLNGSIGMENQISLQVTPPEEPTPMLGVPCVLGGGGVGGINPSALGGSSGAGMLGAGSSLAINTADLGPGPSSSSGATLQAQDSLPQSSQVSSPQHLQGTIV</sequence>
<feature type="compositionally biased region" description="Polar residues" evidence="12">
    <location>
        <begin position="1875"/>
        <end position="1885"/>
    </location>
</feature>
<dbReference type="Gene3D" id="1.10.287.70">
    <property type="match status" value="1"/>
</dbReference>
<dbReference type="InterPro" id="IPR047871">
    <property type="entry name" value="K_chnl_Slo-like"/>
</dbReference>
<evidence type="ECO:0000256" key="13">
    <source>
        <dbReference type="SAM" id="Phobius"/>
    </source>
</evidence>
<evidence type="ECO:0000259" key="14">
    <source>
        <dbReference type="PROSITE" id="PS51201"/>
    </source>
</evidence>
<evidence type="ECO:0000313" key="16">
    <source>
        <dbReference type="Proteomes" id="UP001200034"/>
    </source>
</evidence>
<feature type="region of interest" description="Disordered" evidence="12">
    <location>
        <begin position="920"/>
        <end position="983"/>
    </location>
</feature>
<dbReference type="FunFam" id="3.40.50.720:FF:000034">
    <property type="entry name" value="Potassium channel subfamily T member 1"/>
    <property type="match status" value="1"/>
</dbReference>
<feature type="transmembrane region" description="Helical" evidence="13">
    <location>
        <begin position="128"/>
        <end position="147"/>
    </location>
</feature>
<evidence type="ECO:0000256" key="9">
    <source>
        <dbReference type="ARBA" id="ARBA00023136"/>
    </source>
</evidence>
<dbReference type="Proteomes" id="UP001200034">
    <property type="component" value="Unassembled WGS sequence"/>
</dbReference>
<dbReference type="Pfam" id="PF22614">
    <property type="entry name" value="Slo-like_RCK"/>
    <property type="match status" value="2"/>
</dbReference>
<comment type="subcellular location">
    <subcellularLocation>
        <location evidence="1">Membrane</location>
        <topology evidence="1">Multi-pass membrane protein</topology>
    </subcellularLocation>
</comment>
<feature type="compositionally biased region" description="Low complexity" evidence="12">
    <location>
        <begin position="1886"/>
        <end position="1906"/>
    </location>
</feature>
<comment type="catalytic activity">
    <reaction evidence="11">
        <text>K(+)(in) = K(+)(out)</text>
        <dbReference type="Rhea" id="RHEA:29463"/>
        <dbReference type="ChEBI" id="CHEBI:29103"/>
    </reaction>
</comment>
<evidence type="ECO:0000256" key="11">
    <source>
        <dbReference type="ARBA" id="ARBA00034430"/>
    </source>
</evidence>
<feature type="domain" description="RCK N-terminal" evidence="14">
    <location>
        <begin position="394"/>
        <end position="530"/>
    </location>
</feature>
<dbReference type="GO" id="GO:0015271">
    <property type="term" value="F:outward rectifier potassium channel activity"/>
    <property type="evidence" value="ECO:0007669"/>
    <property type="project" value="TreeGrafter"/>
</dbReference>
<accession>A0AAD4PJM0</accession>
<evidence type="ECO:0000256" key="2">
    <source>
        <dbReference type="ARBA" id="ARBA00022448"/>
    </source>
</evidence>
<feature type="compositionally biased region" description="Acidic residues" evidence="12">
    <location>
        <begin position="966"/>
        <end position="981"/>
    </location>
</feature>
<feature type="region of interest" description="Disordered" evidence="12">
    <location>
        <begin position="761"/>
        <end position="799"/>
    </location>
</feature>
<evidence type="ECO:0000256" key="8">
    <source>
        <dbReference type="ARBA" id="ARBA00023065"/>
    </source>
</evidence>
<dbReference type="SUPFAM" id="SSF81324">
    <property type="entry name" value="Voltage-gated potassium channels"/>
    <property type="match status" value="1"/>
</dbReference>
<dbReference type="Gene3D" id="3.40.50.720">
    <property type="entry name" value="NAD(P)-binding Rossmann-like Domain"/>
    <property type="match status" value="2"/>
</dbReference>
<feature type="region of interest" description="Disordered" evidence="12">
    <location>
        <begin position="1869"/>
        <end position="1906"/>
    </location>
</feature>
<keyword evidence="9 13" id="KW-0472">Membrane</keyword>
<keyword evidence="3" id="KW-0633">Potassium transport</keyword>
<dbReference type="GO" id="GO:0005228">
    <property type="term" value="F:intracellular sodium-activated potassium channel activity"/>
    <property type="evidence" value="ECO:0007669"/>
    <property type="project" value="TreeGrafter"/>
</dbReference>
<feature type="compositionally biased region" description="Low complexity" evidence="12">
    <location>
        <begin position="673"/>
        <end position="682"/>
    </location>
</feature>
<dbReference type="FunFam" id="1.10.287.70:FF:000137">
    <property type="entry name" value="Slowpoke 2, isoform E"/>
    <property type="match status" value="1"/>
</dbReference>
<dbReference type="EMBL" id="JAJJHW010002585">
    <property type="protein sequence ID" value="KAH8370790.1"/>
    <property type="molecule type" value="Genomic_DNA"/>
</dbReference>
<dbReference type="Pfam" id="PF03493">
    <property type="entry name" value="BK_channel_a"/>
    <property type="match status" value="1"/>
</dbReference>
<feature type="region of interest" description="Disordered" evidence="12">
    <location>
        <begin position="670"/>
        <end position="710"/>
    </location>
</feature>
<keyword evidence="7 13" id="KW-1133">Transmembrane helix</keyword>
<keyword evidence="16" id="KW-1185">Reference proteome</keyword>
<evidence type="ECO:0000256" key="1">
    <source>
        <dbReference type="ARBA" id="ARBA00004141"/>
    </source>
</evidence>
<feature type="compositionally biased region" description="Low complexity" evidence="12">
    <location>
        <begin position="690"/>
        <end position="710"/>
    </location>
</feature>
<evidence type="ECO:0000256" key="4">
    <source>
        <dbReference type="ARBA" id="ARBA00022692"/>
    </source>
</evidence>
<evidence type="ECO:0000256" key="6">
    <source>
        <dbReference type="ARBA" id="ARBA00022958"/>
    </source>
</evidence>
<organism evidence="15 16">
    <name type="scientific">Drosophila rubida</name>
    <dbReference type="NCBI Taxonomy" id="30044"/>
    <lineage>
        <taxon>Eukaryota</taxon>
        <taxon>Metazoa</taxon>
        <taxon>Ecdysozoa</taxon>
        <taxon>Arthropoda</taxon>
        <taxon>Hexapoda</taxon>
        <taxon>Insecta</taxon>
        <taxon>Pterygota</taxon>
        <taxon>Neoptera</taxon>
        <taxon>Endopterygota</taxon>
        <taxon>Diptera</taxon>
        <taxon>Brachycera</taxon>
        <taxon>Muscomorpha</taxon>
        <taxon>Ephydroidea</taxon>
        <taxon>Drosophilidae</taxon>
        <taxon>Drosophila</taxon>
    </lineage>
</organism>
<proteinExistence type="predicted"/>
<dbReference type="InterPro" id="IPR003148">
    <property type="entry name" value="RCK_N"/>
</dbReference>
<evidence type="ECO:0000313" key="15">
    <source>
        <dbReference type="EMBL" id="KAH8370790.1"/>
    </source>
</evidence>
<feature type="compositionally biased region" description="Polar residues" evidence="12">
    <location>
        <begin position="16"/>
        <end position="43"/>
    </location>
</feature>
<feature type="region of interest" description="Disordered" evidence="12">
    <location>
        <begin position="1018"/>
        <end position="1039"/>
    </location>
</feature>
<reference evidence="15" key="1">
    <citation type="journal article" date="2021" name="Mol. Ecol. Resour.">
        <title>Phylogenomic analyses of the genus Drosophila reveals genomic signals of climate adaptation.</title>
        <authorList>
            <person name="Li F."/>
            <person name="Rane R.V."/>
            <person name="Luria V."/>
            <person name="Xiong Z."/>
            <person name="Chen J."/>
            <person name="Li Z."/>
            <person name="Catullo R.A."/>
            <person name="Griffin P.C."/>
            <person name="Schiffer M."/>
            <person name="Pearce S."/>
            <person name="Lee S.F."/>
            <person name="McElroy K."/>
            <person name="Stocker A."/>
            <person name="Shirriffs J."/>
            <person name="Cockerell F."/>
            <person name="Coppin C."/>
            <person name="Sgro C.M."/>
            <person name="Karger A."/>
            <person name="Cain J.W."/>
            <person name="Weber J.A."/>
            <person name="Santpere G."/>
            <person name="Kirschner M.W."/>
            <person name="Hoffmann A.A."/>
            <person name="Oakeshott J.G."/>
            <person name="Zhang G."/>
        </authorList>
    </citation>
    <scope>NUCLEOTIDE SEQUENCE</scope>
    <source>
        <strain evidence="15">BGI-SZ-2011g</strain>
    </source>
</reference>
<feature type="transmembrane region" description="Helical" evidence="13">
    <location>
        <begin position="197"/>
        <end position="219"/>
    </location>
</feature>
<dbReference type="PANTHER" id="PTHR10027">
    <property type="entry name" value="CALCIUM-ACTIVATED POTASSIUM CHANNEL ALPHA CHAIN"/>
    <property type="match status" value="1"/>
</dbReference>
<feature type="region of interest" description="Disordered" evidence="12">
    <location>
        <begin position="1711"/>
        <end position="1745"/>
    </location>
</feature>
<dbReference type="PANTHER" id="PTHR10027:SF10">
    <property type="entry name" value="SLOWPOKE 2, ISOFORM D"/>
    <property type="match status" value="1"/>
</dbReference>
<dbReference type="GO" id="GO:0005886">
    <property type="term" value="C:plasma membrane"/>
    <property type="evidence" value="ECO:0007669"/>
    <property type="project" value="TreeGrafter"/>
</dbReference>
<evidence type="ECO:0000256" key="3">
    <source>
        <dbReference type="ARBA" id="ARBA00022538"/>
    </source>
</evidence>
<keyword evidence="10" id="KW-0407">Ion channel</keyword>
<evidence type="ECO:0000256" key="5">
    <source>
        <dbReference type="ARBA" id="ARBA00022826"/>
    </source>
</evidence>
<dbReference type="PROSITE" id="PS51201">
    <property type="entry name" value="RCK_N"/>
    <property type="match status" value="1"/>
</dbReference>
<comment type="caution">
    <text evidence="15">The sequence shown here is derived from an EMBL/GenBank/DDBJ whole genome shotgun (WGS) entry which is preliminary data.</text>
</comment>
<feature type="region of interest" description="Disordered" evidence="12">
    <location>
        <begin position="1507"/>
        <end position="1549"/>
    </location>
</feature>
<dbReference type="InterPro" id="IPR003929">
    <property type="entry name" value="K_chnl_BK_asu"/>
</dbReference>
<keyword evidence="2" id="KW-0813">Transport</keyword>
<evidence type="ECO:0000256" key="10">
    <source>
        <dbReference type="ARBA" id="ARBA00023303"/>
    </source>
</evidence>
<dbReference type="InterPro" id="IPR013099">
    <property type="entry name" value="K_chnl_dom"/>
</dbReference>
<dbReference type="Pfam" id="PF07885">
    <property type="entry name" value="Ion_trans_2"/>
    <property type="match status" value="1"/>
</dbReference>
<keyword evidence="5" id="KW-0631">Potassium channel</keyword>
<keyword evidence="4 13" id="KW-0812">Transmembrane</keyword>
<evidence type="ECO:0000256" key="12">
    <source>
        <dbReference type="SAM" id="MobiDB-lite"/>
    </source>
</evidence>
<name>A0AAD4PJM0_9MUSC</name>
<keyword evidence="8" id="KW-0406">Ion transport</keyword>
<keyword evidence="6" id="KW-0630">Potassium</keyword>
<feature type="transmembrane region" description="Helical" evidence="13">
    <location>
        <begin position="293"/>
        <end position="315"/>
    </location>
</feature>
<feature type="transmembrane region" description="Helical" evidence="13">
    <location>
        <begin position="352"/>
        <end position="369"/>
    </location>
</feature>
<protein>
    <recommendedName>
        <fullName evidence="14">RCK N-terminal domain-containing protein</fullName>
    </recommendedName>
</protein>
<evidence type="ECO:0000256" key="7">
    <source>
        <dbReference type="ARBA" id="ARBA00022989"/>
    </source>
</evidence>
<gene>
    <name evidence="15" type="ORF">KR093_004970</name>
</gene>
<dbReference type="FunFam" id="3.40.50.720:FF:000011">
    <property type="entry name" value="Potassium channel subfamily T member 1"/>
    <property type="match status" value="1"/>
</dbReference>